<comment type="caution">
    <text evidence="1">The sequence shown here is derived from an EMBL/GenBank/DDBJ whole genome shotgun (WGS) entry which is preliminary data.</text>
</comment>
<reference evidence="1 2" key="1">
    <citation type="submission" date="2024-01" db="EMBL/GenBank/DDBJ databases">
        <authorList>
            <person name="Waweru B."/>
        </authorList>
    </citation>
    <scope>NUCLEOTIDE SEQUENCE [LARGE SCALE GENOMIC DNA]</scope>
</reference>
<protein>
    <submittedName>
        <fullName evidence="1">Uncharacterized protein</fullName>
    </submittedName>
</protein>
<dbReference type="Proteomes" id="UP001314170">
    <property type="component" value="Unassembled WGS sequence"/>
</dbReference>
<evidence type="ECO:0000313" key="1">
    <source>
        <dbReference type="EMBL" id="CAK7324814.1"/>
    </source>
</evidence>
<proteinExistence type="predicted"/>
<name>A0AAV1QUT6_9ROSI</name>
<sequence>MAETPSQLLPTIIEPSTSVFPFSGPYAAQQVTALKFHKVFTVELPTKCKCKLIDMWFLCYEDDIIRTFAPHPT</sequence>
<evidence type="ECO:0000313" key="2">
    <source>
        <dbReference type="Proteomes" id="UP001314170"/>
    </source>
</evidence>
<keyword evidence="2" id="KW-1185">Reference proteome</keyword>
<gene>
    <name evidence="1" type="ORF">DCAF_LOCUS2480</name>
</gene>
<dbReference type="AlphaFoldDB" id="A0AAV1QUT6"/>
<dbReference type="EMBL" id="CAWUPB010000778">
    <property type="protein sequence ID" value="CAK7324814.1"/>
    <property type="molecule type" value="Genomic_DNA"/>
</dbReference>
<accession>A0AAV1QUT6</accession>
<organism evidence="1 2">
    <name type="scientific">Dovyalis caffra</name>
    <dbReference type="NCBI Taxonomy" id="77055"/>
    <lineage>
        <taxon>Eukaryota</taxon>
        <taxon>Viridiplantae</taxon>
        <taxon>Streptophyta</taxon>
        <taxon>Embryophyta</taxon>
        <taxon>Tracheophyta</taxon>
        <taxon>Spermatophyta</taxon>
        <taxon>Magnoliopsida</taxon>
        <taxon>eudicotyledons</taxon>
        <taxon>Gunneridae</taxon>
        <taxon>Pentapetalae</taxon>
        <taxon>rosids</taxon>
        <taxon>fabids</taxon>
        <taxon>Malpighiales</taxon>
        <taxon>Salicaceae</taxon>
        <taxon>Flacourtieae</taxon>
        <taxon>Dovyalis</taxon>
    </lineage>
</organism>